<sequence>MSFNLWNFTIDDSSSYITYTPHGDGGLGNWTQTGWQPWYLGSGGLSSTVRYVILVGYPGNAVSLYGTTNGSFDVTLDDDYTTDVTAESDILLFSRGGLTTDIHHVNLTARPQAGSGQQMSFDNAVITIPYTGGAGTPVPLVYANTNTSAFQYTGLWIQTEAVNVPSSTSTAPYHQTSSYGASASIHFEGEAVAVYGSREWGSWLYNISLDGVNSQYNGSTMWEIDNALLFFQAGLNPNETHTLDITAEGERFMLNYVTAFVPNNTNTNQSVTPTDSVTHIPSASVTPSAVGKSSSSSKVNTAVIVGPVVGGVAGLLIIGALLWWFLRRRDRHTTDELFTAPYLETSNATSSVQASSAYSSKAALYGPPPGSEATPASFVAFRAASSPRTTATHTGSHSMSGSSYIDPLTPSAADVSQSHTPSTPTTIAAPPASVEPAQQQVNVDRIIELIAQRIDGFSPGRARDMDPPPQYPVD</sequence>
<dbReference type="STRING" id="670580.A0A1X6NEP1"/>
<gene>
    <name evidence="3" type="ORF">POSPLADRAFT_1130029</name>
</gene>
<keyword evidence="2" id="KW-1133">Transmembrane helix</keyword>
<name>A0A1X6NEP1_9APHY</name>
<proteinExistence type="predicted"/>
<protein>
    <recommendedName>
        <fullName evidence="5">Transmembrane protein</fullName>
    </recommendedName>
</protein>
<feature type="region of interest" description="Disordered" evidence="1">
    <location>
        <begin position="389"/>
        <end position="437"/>
    </location>
</feature>
<reference evidence="3 4" key="1">
    <citation type="submission" date="2017-04" db="EMBL/GenBank/DDBJ databases">
        <title>Genome Sequence of the Model Brown-Rot Fungus Postia placenta SB12.</title>
        <authorList>
            <consortium name="DOE Joint Genome Institute"/>
            <person name="Gaskell J."/>
            <person name="Kersten P."/>
            <person name="Larrondo L.F."/>
            <person name="Canessa P."/>
            <person name="Martinez D."/>
            <person name="Hibbett D."/>
            <person name="Schmoll M."/>
            <person name="Kubicek C.P."/>
            <person name="Martinez A.T."/>
            <person name="Yadav J."/>
            <person name="Master E."/>
            <person name="Magnuson J.K."/>
            <person name="James T."/>
            <person name="Yaver D."/>
            <person name="Berka R."/>
            <person name="Labutti K."/>
            <person name="Lipzen A."/>
            <person name="Aerts A."/>
            <person name="Barry K."/>
            <person name="Henrissat B."/>
            <person name="Blanchette R."/>
            <person name="Grigoriev I."/>
            <person name="Cullen D."/>
        </authorList>
    </citation>
    <scope>NUCLEOTIDE SEQUENCE [LARGE SCALE GENOMIC DNA]</scope>
    <source>
        <strain evidence="3 4">MAD-698-R-SB12</strain>
    </source>
</reference>
<keyword evidence="4" id="KW-1185">Reference proteome</keyword>
<dbReference type="EMBL" id="KZ110591">
    <property type="protein sequence ID" value="OSX66990.1"/>
    <property type="molecule type" value="Genomic_DNA"/>
</dbReference>
<keyword evidence="2" id="KW-0812">Transmembrane</keyword>
<dbReference type="OrthoDB" id="2576334at2759"/>
<evidence type="ECO:0000313" key="4">
    <source>
        <dbReference type="Proteomes" id="UP000194127"/>
    </source>
</evidence>
<dbReference type="GeneID" id="36328858"/>
<feature type="transmembrane region" description="Helical" evidence="2">
    <location>
        <begin position="302"/>
        <end position="326"/>
    </location>
</feature>
<accession>A0A1X6NEP1</accession>
<dbReference type="Gene3D" id="2.60.120.260">
    <property type="entry name" value="Galactose-binding domain-like"/>
    <property type="match status" value="1"/>
</dbReference>
<evidence type="ECO:0008006" key="5">
    <source>
        <dbReference type="Google" id="ProtNLM"/>
    </source>
</evidence>
<dbReference type="Proteomes" id="UP000194127">
    <property type="component" value="Unassembled WGS sequence"/>
</dbReference>
<feature type="compositionally biased region" description="Low complexity" evidence="1">
    <location>
        <begin position="418"/>
        <end position="432"/>
    </location>
</feature>
<dbReference type="RefSeq" id="XP_024343784.1">
    <property type="nucleotide sequence ID" value="XM_024483909.1"/>
</dbReference>
<dbReference type="AlphaFoldDB" id="A0A1X6NEP1"/>
<evidence type="ECO:0000256" key="2">
    <source>
        <dbReference type="SAM" id="Phobius"/>
    </source>
</evidence>
<organism evidence="3 4">
    <name type="scientific">Postia placenta MAD-698-R-SB12</name>
    <dbReference type="NCBI Taxonomy" id="670580"/>
    <lineage>
        <taxon>Eukaryota</taxon>
        <taxon>Fungi</taxon>
        <taxon>Dikarya</taxon>
        <taxon>Basidiomycota</taxon>
        <taxon>Agaricomycotina</taxon>
        <taxon>Agaricomycetes</taxon>
        <taxon>Polyporales</taxon>
        <taxon>Adustoporiaceae</taxon>
        <taxon>Rhodonia</taxon>
    </lineage>
</organism>
<feature type="compositionally biased region" description="Low complexity" evidence="1">
    <location>
        <begin position="389"/>
        <end position="403"/>
    </location>
</feature>
<evidence type="ECO:0000313" key="3">
    <source>
        <dbReference type="EMBL" id="OSX66990.1"/>
    </source>
</evidence>
<keyword evidence="2" id="KW-0472">Membrane</keyword>
<evidence type="ECO:0000256" key="1">
    <source>
        <dbReference type="SAM" id="MobiDB-lite"/>
    </source>
</evidence>